<dbReference type="Gene3D" id="1.10.443.10">
    <property type="entry name" value="Intergrase catalytic core"/>
    <property type="match status" value="1"/>
</dbReference>
<dbReference type="InterPro" id="IPR002104">
    <property type="entry name" value="Integrase_catalytic"/>
</dbReference>
<comment type="similarity">
    <text evidence="1">Belongs to the 'phage' integrase family.</text>
</comment>
<dbReference type="InterPro" id="IPR044068">
    <property type="entry name" value="CB"/>
</dbReference>
<dbReference type="AlphaFoldDB" id="C7H751"/>
<dbReference type="InterPro" id="IPR010998">
    <property type="entry name" value="Integrase_recombinase_N"/>
</dbReference>
<dbReference type="Pfam" id="PF00589">
    <property type="entry name" value="Phage_integrase"/>
    <property type="match status" value="1"/>
</dbReference>
<evidence type="ECO:0000259" key="6">
    <source>
        <dbReference type="PROSITE" id="PS51900"/>
    </source>
</evidence>
<evidence type="ECO:0000259" key="5">
    <source>
        <dbReference type="PROSITE" id="PS51898"/>
    </source>
</evidence>
<dbReference type="Pfam" id="PF02920">
    <property type="entry name" value="Integrase_DNA"/>
    <property type="match status" value="1"/>
</dbReference>
<evidence type="ECO:0000256" key="2">
    <source>
        <dbReference type="ARBA" id="ARBA00023125"/>
    </source>
</evidence>
<name>C7H751_FAED2</name>
<dbReference type="InterPro" id="IPR011010">
    <property type="entry name" value="DNA_brk_join_enz"/>
</dbReference>
<dbReference type="CDD" id="cd01189">
    <property type="entry name" value="INT_ICEBs1_C_like"/>
    <property type="match status" value="1"/>
</dbReference>
<dbReference type="GO" id="GO:0003677">
    <property type="term" value="F:DNA binding"/>
    <property type="evidence" value="ECO:0007669"/>
    <property type="project" value="UniProtKB-UniRule"/>
</dbReference>
<feature type="domain" description="Core-binding (CB)" evidence="6">
    <location>
        <begin position="99"/>
        <end position="183"/>
    </location>
</feature>
<dbReference type="STRING" id="411483.FAEPRAA2165_02134"/>
<dbReference type="Gene3D" id="3.30.160.60">
    <property type="entry name" value="Classic Zinc Finger"/>
    <property type="match status" value="1"/>
</dbReference>
<evidence type="ECO:0000313" key="8">
    <source>
        <dbReference type="Proteomes" id="UP000004619"/>
    </source>
</evidence>
<evidence type="ECO:0000256" key="3">
    <source>
        <dbReference type="ARBA" id="ARBA00023172"/>
    </source>
</evidence>
<dbReference type="Proteomes" id="UP000004619">
    <property type="component" value="Unassembled WGS sequence"/>
</dbReference>
<dbReference type="SUPFAM" id="SSF56349">
    <property type="entry name" value="DNA breaking-rejoining enzymes"/>
    <property type="match status" value="1"/>
</dbReference>
<proteinExistence type="inferred from homology"/>
<feature type="domain" description="Tyr recombinase" evidence="5">
    <location>
        <begin position="206"/>
        <end position="414"/>
    </location>
</feature>
<sequence length="417" mass="48355">MWYNVVKHIKALSIMERSITMSEKRRDNKNRILRTGESQRKDGRYAYKYIDTFGKPQFVYSWKLVPTDKTPAGKRDDIALREKEKEIQKDLDDGIDHIGKKMTVCQLYAKQIRHRANVRHGTKQGRKQLMRILQEDKLGACRIENVKLSDAKEWALRMKEKGYGFKTINNHKRSLKAAFYTAIQDDCIRKNPFDFQLNTVLEDDTEPKEPLSPTQEAAFLSFVQHDKVYQKYYDEIIILLGTGLRISELCGLTEADIDLDKQLINVDHQLLKIADVGYYVETPKTKSGNRVIPMSEKVLEAFQRVLNKRKYAQPVILEGYTKFLFLNRNGLPKVAVNYESMFRGLVRKYTKTQKVALPKVMTPHTLRHTFCTTLANAGMNPKALQYIMGHSNINMTLNYYAHTTSETSITEMKRLIA</sequence>
<dbReference type="eggNOG" id="COG0582">
    <property type="taxonomic scope" value="Bacteria"/>
</dbReference>
<dbReference type="Gene3D" id="1.10.150.130">
    <property type="match status" value="1"/>
</dbReference>
<dbReference type="EMBL" id="ACOP02000054">
    <property type="protein sequence ID" value="EEU96301.1"/>
    <property type="molecule type" value="Genomic_DNA"/>
</dbReference>
<keyword evidence="8" id="KW-1185">Reference proteome</keyword>
<dbReference type="InterPro" id="IPR004191">
    <property type="entry name" value="Integrase_Tn916-type_DNA-bd_N"/>
</dbReference>
<dbReference type="GO" id="GO:0006310">
    <property type="term" value="P:DNA recombination"/>
    <property type="evidence" value="ECO:0007669"/>
    <property type="project" value="UniProtKB-KW"/>
</dbReference>
<organism evidence="7 8">
    <name type="scientific">Faecalibacterium duncaniae (strain DSM 17677 / JCM 31915 / A2-165)</name>
    <name type="common">Faecalibacterium prausnitzii</name>
    <dbReference type="NCBI Taxonomy" id="411483"/>
    <lineage>
        <taxon>Bacteria</taxon>
        <taxon>Bacillati</taxon>
        <taxon>Bacillota</taxon>
        <taxon>Clostridia</taxon>
        <taxon>Eubacteriales</taxon>
        <taxon>Oscillospiraceae</taxon>
        <taxon>Faecalibacterium</taxon>
    </lineage>
</organism>
<dbReference type="SUPFAM" id="SSF54171">
    <property type="entry name" value="DNA-binding domain"/>
    <property type="match status" value="1"/>
</dbReference>
<reference evidence="7" key="1">
    <citation type="submission" date="2009-08" db="EMBL/GenBank/DDBJ databases">
        <authorList>
            <person name="Weinstock G."/>
            <person name="Sodergren E."/>
            <person name="Clifton S."/>
            <person name="Fulton L."/>
            <person name="Fulton B."/>
            <person name="Courtney L."/>
            <person name="Fronick C."/>
            <person name="Harrison M."/>
            <person name="Strong C."/>
            <person name="Farmer C."/>
            <person name="Delahaunty K."/>
            <person name="Markovic C."/>
            <person name="Hall O."/>
            <person name="Minx P."/>
            <person name="Tomlinson C."/>
            <person name="Mitreva M."/>
            <person name="Nelson J."/>
            <person name="Hou S."/>
            <person name="Wollam A."/>
            <person name="Pepin K.H."/>
            <person name="Johnson M."/>
            <person name="Bhonagiri V."/>
            <person name="Nash W.E."/>
            <person name="Warren W."/>
            <person name="Chinwalla A."/>
            <person name="Mardis E.R."/>
            <person name="Wilson R.K."/>
        </authorList>
    </citation>
    <scope>NUCLEOTIDE SEQUENCE [LARGE SCALE GENOMIC DNA]</scope>
    <source>
        <strain evidence="7">A2-165</strain>
    </source>
</reference>
<comment type="caution">
    <text evidence="7">The sequence shown here is derived from an EMBL/GenBank/DDBJ whole genome shotgun (WGS) entry which is preliminary data.</text>
</comment>
<dbReference type="PROSITE" id="PS51900">
    <property type="entry name" value="CB"/>
    <property type="match status" value="1"/>
</dbReference>
<gene>
    <name evidence="7" type="ORF">FAEPRAA2165_02134</name>
</gene>
<dbReference type="GO" id="GO:0008907">
    <property type="term" value="F:integrase activity"/>
    <property type="evidence" value="ECO:0007669"/>
    <property type="project" value="InterPro"/>
</dbReference>
<keyword evidence="2 4" id="KW-0238">DNA-binding</keyword>
<dbReference type="PATRIC" id="fig|411483.3.peg.1900"/>
<dbReference type="HOGENOM" id="CLU_027562_17_4_9"/>
<protein>
    <submittedName>
        <fullName evidence="7">Site-specific recombinase, phage integrase family</fullName>
    </submittedName>
</protein>
<evidence type="ECO:0000313" key="7">
    <source>
        <dbReference type="EMBL" id="EEU96301.1"/>
    </source>
</evidence>
<dbReference type="InterPro" id="IPR013762">
    <property type="entry name" value="Integrase-like_cat_sf"/>
</dbReference>
<dbReference type="PANTHER" id="PTHR30349:SF41">
    <property type="entry name" value="INTEGRASE_RECOMBINASE PROTEIN MJ0367-RELATED"/>
    <property type="match status" value="1"/>
</dbReference>
<accession>C7H751</accession>
<evidence type="ECO:0000256" key="1">
    <source>
        <dbReference type="ARBA" id="ARBA00008857"/>
    </source>
</evidence>
<dbReference type="InterPro" id="IPR050090">
    <property type="entry name" value="Tyrosine_recombinase_XerCD"/>
</dbReference>
<keyword evidence="3" id="KW-0233">DNA recombination</keyword>
<dbReference type="PROSITE" id="PS51898">
    <property type="entry name" value="TYR_RECOMBINASE"/>
    <property type="match status" value="1"/>
</dbReference>
<evidence type="ECO:0000256" key="4">
    <source>
        <dbReference type="PROSITE-ProRule" id="PRU01248"/>
    </source>
</evidence>
<dbReference type="PANTHER" id="PTHR30349">
    <property type="entry name" value="PHAGE INTEGRASE-RELATED"/>
    <property type="match status" value="1"/>
</dbReference>
<dbReference type="InterPro" id="IPR016177">
    <property type="entry name" value="DNA-bd_dom_sf"/>
</dbReference>